<evidence type="ECO:0000259" key="13">
    <source>
        <dbReference type="PROSITE" id="PS51198"/>
    </source>
</evidence>
<evidence type="ECO:0000259" key="14">
    <source>
        <dbReference type="PROSITE" id="PS51217"/>
    </source>
</evidence>
<evidence type="ECO:0000256" key="6">
    <source>
        <dbReference type="ARBA" id="ARBA00023125"/>
    </source>
</evidence>
<keyword evidence="6" id="KW-0238">DNA-binding</keyword>
<evidence type="ECO:0000256" key="12">
    <source>
        <dbReference type="SAM" id="MobiDB-lite"/>
    </source>
</evidence>
<dbReference type="PANTHER" id="PTHR11070:SF2">
    <property type="entry name" value="ATP-DEPENDENT DNA HELICASE SRS2"/>
    <property type="match status" value="1"/>
</dbReference>
<dbReference type="Gene3D" id="1.10.10.160">
    <property type="match status" value="1"/>
</dbReference>
<evidence type="ECO:0000256" key="8">
    <source>
        <dbReference type="ARBA" id="ARBA00034617"/>
    </source>
</evidence>
<dbReference type="CDD" id="cd17932">
    <property type="entry name" value="DEXQc_UvrD"/>
    <property type="match status" value="1"/>
</dbReference>
<feature type="region of interest" description="Disordered" evidence="12">
    <location>
        <begin position="805"/>
        <end position="846"/>
    </location>
</feature>
<dbReference type="GO" id="GO:0000725">
    <property type="term" value="P:recombinational repair"/>
    <property type="evidence" value="ECO:0007669"/>
    <property type="project" value="TreeGrafter"/>
</dbReference>
<keyword evidence="3 11" id="KW-0378">Hydrolase</keyword>
<evidence type="ECO:0000256" key="3">
    <source>
        <dbReference type="ARBA" id="ARBA00022801"/>
    </source>
</evidence>
<dbReference type="InterPro" id="IPR014016">
    <property type="entry name" value="UvrD-like_ATP-bd"/>
</dbReference>
<dbReference type="PROSITE" id="PS51217">
    <property type="entry name" value="UVRD_HELICASE_CTER"/>
    <property type="match status" value="1"/>
</dbReference>
<feature type="domain" description="UvrD-like helicase ATP-binding" evidence="13">
    <location>
        <begin position="6"/>
        <end position="275"/>
    </location>
</feature>
<comment type="similarity">
    <text evidence="1">Belongs to the helicase family. UvrD subfamily.</text>
</comment>
<accession>A0A6G1GNK3</accession>
<dbReference type="SUPFAM" id="SSF52540">
    <property type="entry name" value="P-loop containing nucleoside triphosphate hydrolases"/>
    <property type="match status" value="1"/>
</dbReference>
<evidence type="ECO:0000313" key="15">
    <source>
        <dbReference type="EMBL" id="KAF1982533.1"/>
    </source>
</evidence>
<dbReference type="OrthoDB" id="1470711at2759"/>
<proteinExistence type="inferred from homology"/>
<dbReference type="InterPro" id="IPR014017">
    <property type="entry name" value="DNA_helicase_UvrD-like_C"/>
</dbReference>
<dbReference type="GO" id="GO:0016787">
    <property type="term" value="F:hydrolase activity"/>
    <property type="evidence" value="ECO:0007669"/>
    <property type="project" value="UniProtKB-UniRule"/>
</dbReference>
<dbReference type="PROSITE" id="PS51198">
    <property type="entry name" value="UVRD_HELICASE_ATP_BIND"/>
    <property type="match status" value="1"/>
</dbReference>
<dbReference type="Gene3D" id="3.40.50.300">
    <property type="entry name" value="P-loop containing nucleotide triphosphate hydrolases"/>
    <property type="match status" value="2"/>
</dbReference>
<name>A0A6G1GNK3_9PEZI</name>
<dbReference type="GO" id="GO:0043138">
    <property type="term" value="F:3'-5' DNA helicase activity"/>
    <property type="evidence" value="ECO:0007669"/>
    <property type="project" value="UniProtKB-EC"/>
</dbReference>
<feature type="binding site" evidence="11">
    <location>
        <begin position="27"/>
        <end position="34"/>
    </location>
    <ligand>
        <name>ATP</name>
        <dbReference type="ChEBI" id="CHEBI:30616"/>
    </ligand>
</feature>
<keyword evidence="7" id="KW-0413">Isomerase</keyword>
<gene>
    <name evidence="15" type="ORF">K402DRAFT_340210</name>
</gene>
<dbReference type="Proteomes" id="UP000800041">
    <property type="component" value="Unassembled WGS sequence"/>
</dbReference>
<evidence type="ECO:0000256" key="9">
    <source>
        <dbReference type="ARBA" id="ARBA00034808"/>
    </source>
</evidence>
<sequence>MDEFLDGLNPQQKCAVTSASSVVQVLAPPGSGKTKTLTARVAYLISKQGYKPWNIIVCTFTIKAAREMKERIRSLVGDKLEAKLHLGTFHSVARRYLVTYGHYIGIDKNFGIADSSDTIAILKRIIKRRAYQTEPSVARSRISRCKAQSEDVKPAKTTEQQEFESLFEEYEETLATSNLLDYDDLLLRCADLLRQRPACVSNVEAVLIDEFQDTNHVQYDLMTLFAQSKSHITIVGDPDQSIYGFRSAEVKNLKRMQIRYPDTQVILLEENYRSSGAILASAIEVIEQDEARPKKPVSATHGPGVCPVLRKLPSAQAEASWIVAEIERARTCTGDLLNHSDFAILLRSASLSRLIESAMGKAGVPYRMVGGHKFFDRHEIKVILNYLRVTSQPDNNDAVAQVINVPSRKIGEVTVKGLLEEAEEKKCSLWSLVLGAAQGKLKPKTKISTQAMKGMETFANLILTAQKKMSASDQEDFSVFDLVWLVLKRLSFEDYLKRSYPEDIETRWANVRELIMLAGDCSTQRTDDPSDEALPPIEGVEQRQVSDAEDSLAKFLANVALSTEVRNDEENQSHKVTISTIHAAKGLEWPVVFIPATYEGSIPHSRADDDDEERRLLYVGMTRAQALLYLSCPSRESSGSESKLSHFLSSRTMSRYFDIKGPSIGFSVTQDLARILRRTCPTDAIIQTRKNSLSRHDDDYFSYDGEETNPENSTWDQTGARHASRQTNGGFKRRKVEDNRSERGPMPGFTSGVTILNQQNYSISNTTLSTGFVSASSIRVQETQSAPEPGFAPAERKAQITAKKTAKKEASAQGGLMKYFAPKAPGPSAAKTPADEESRAIDSAMSAASKQFENVEMPEPLQEITNEAQPKKPPLSVNYTGHKVRTLGVRRSLHGWSARQK</sequence>
<organism evidence="15 16">
    <name type="scientific">Aulographum hederae CBS 113979</name>
    <dbReference type="NCBI Taxonomy" id="1176131"/>
    <lineage>
        <taxon>Eukaryota</taxon>
        <taxon>Fungi</taxon>
        <taxon>Dikarya</taxon>
        <taxon>Ascomycota</taxon>
        <taxon>Pezizomycotina</taxon>
        <taxon>Dothideomycetes</taxon>
        <taxon>Pleosporomycetidae</taxon>
        <taxon>Aulographales</taxon>
        <taxon>Aulographaceae</taxon>
    </lineage>
</organism>
<dbReference type="GO" id="GO:0005524">
    <property type="term" value="F:ATP binding"/>
    <property type="evidence" value="ECO:0007669"/>
    <property type="project" value="UniProtKB-UniRule"/>
</dbReference>
<keyword evidence="4 11" id="KW-0347">Helicase</keyword>
<dbReference type="InterPro" id="IPR013986">
    <property type="entry name" value="DExx_box_DNA_helicase_dom_sf"/>
</dbReference>
<keyword evidence="5 11" id="KW-0067">ATP-binding</keyword>
<evidence type="ECO:0000256" key="1">
    <source>
        <dbReference type="ARBA" id="ARBA00009922"/>
    </source>
</evidence>
<dbReference type="Pfam" id="PF00580">
    <property type="entry name" value="UvrD-helicase"/>
    <property type="match status" value="1"/>
</dbReference>
<keyword evidence="16" id="KW-1185">Reference proteome</keyword>
<evidence type="ECO:0000256" key="10">
    <source>
        <dbReference type="ARBA" id="ARBA00048988"/>
    </source>
</evidence>
<dbReference type="InterPro" id="IPR000212">
    <property type="entry name" value="DNA_helicase_UvrD/REP"/>
</dbReference>
<evidence type="ECO:0000256" key="2">
    <source>
        <dbReference type="ARBA" id="ARBA00022741"/>
    </source>
</evidence>
<dbReference type="EMBL" id="ML977183">
    <property type="protein sequence ID" value="KAF1982533.1"/>
    <property type="molecule type" value="Genomic_DNA"/>
</dbReference>
<feature type="region of interest" description="Disordered" evidence="12">
    <location>
        <begin position="701"/>
        <end position="753"/>
    </location>
</feature>
<evidence type="ECO:0000256" key="7">
    <source>
        <dbReference type="ARBA" id="ARBA00023235"/>
    </source>
</evidence>
<evidence type="ECO:0000256" key="5">
    <source>
        <dbReference type="ARBA" id="ARBA00022840"/>
    </source>
</evidence>
<dbReference type="Gene3D" id="1.10.486.10">
    <property type="entry name" value="PCRA, domain 4"/>
    <property type="match status" value="1"/>
</dbReference>
<reference evidence="15" key="1">
    <citation type="journal article" date="2020" name="Stud. Mycol.">
        <title>101 Dothideomycetes genomes: a test case for predicting lifestyles and emergence of pathogens.</title>
        <authorList>
            <person name="Haridas S."/>
            <person name="Albert R."/>
            <person name="Binder M."/>
            <person name="Bloem J."/>
            <person name="Labutti K."/>
            <person name="Salamov A."/>
            <person name="Andreopoulos B."/>
            <person name="Baker S."/>
            <person name="Barry K."/>
            <person name="Bills G."/>
            <person name="Bluhm B."/>
            <person name="Cannon C."/>
            <person name="Castanera R."/>
            <person name="Culley D."/>
            <person name="Daum C."/>
            <person name="Ezra D."/>
            <person name="Gonzalez J."/>
            <person name="Henrissat B."/>
            <person name="Kuo A."/>
            <person name="Liang C."/>
            <person name="Lipzen A."/>
            <person name="Lutzoni F."/>
            <person name="Magnuson J."/>
            <person name="Mondo S."/>
            <person name="Nolan M."/>
            <person name="Ohm R."/>
            <person name="Pangilinan J."/>
            <person name="Park H.-J."/>
            <person name="Ramirez L."/>
            <person name="Alfaro M."/>
            <person name="Sun H."/>
            <person name="Tritt A."/>
            <person name="Yoshinaga Y."/>
            <person name="Zwiers L.-H."/>
            <person name="Turgeon B."/>
            <person name="Goodwin S."/>
            <person name="Spatafora J."/>
            <person name="Crous P."/>
            <person name="Grigoriev I."/>
        </authorList>
    </citation>
    <scope>NUCLEOTIDE SEQUENCE</scope>
    <source>
        <strain evidence="15">CBS 113979</strain>
    </source>
</reference>
<dbReference type="InterPro" id="IPR027417">
    <property type="entry name" value="P-loop_NTPase"/>
</dbReference>
<evidence type="ECO:0000256" key="4">
    <source>
        <dbReference type="ARBA" id="ARBA00022806"/>
    </source>
</evidence>
<dbReference type="GO" id="GO:0003677">
    <property type="term" value="F:DNA binding"/>
    <property type="evidence" value="ECO:0007669"/>
    <property type="project" value="UniProtKB-KW"/>
</dbReference>
<evidence type="ECO:0000256" key="11">
    <source>
        <dbReference type="PROSITE-ProRule" id="PRU00560"/>
    </source>
</evidence>
<dbReference type="PANTHER" id="PTHR11070">
    <property type="entry name" value="UVRD / RECB / PCRA DNA HELICASE FAMILY MEMBER"/>
    <property type="match status" value="1"/>
</dbReference>
<dbReference type="Pfam" id="PF13361">
    <property type="entry name" value="UvrD_C"/>
    <property type="match status" value="1"/>
</dbReference>
<feature type="domain" description="UvrD-like helicase C-terminal" evidence="14">
    <location>
        <begin position="276"/>
        <end position="586"/>
    </location>
</feature>
<keyword evidence="2 11" id="KW-0547">Nucleotide-binding</keyword>
<comment type="catalytic activity">
    <reaction evidence="8">
        <text>Couples ATP hydrolysis with the unwinding of duplex DNA by translocating in the 3'-5' direction.</text>
        <dbReference type="EC" id="5.6.2.4"/>
    </reaction>
</comment>
<feature type="region of interest" description="Disordered" evidence="12">
    <location>
        <begin position="863"/>
        <end position="883"/>
    </location>
</feature>
<comment type="catalytic activity">
    <reaction evidence="10">
        <text>ATP + H2O = ADP + phosphate + H(+)</text>
        <dbReference type="Rhea" id="RHEA:13065"/>
        <dbReference type="ChEBI" id="CHEBI:15377"/>
        <dbReference type="ChEBI" id="CHEBI:15378"/>
        <dbReference type="ChEBI" id="CHEBI:30616"/>
        <dbReference type="ChEBI" id="CHEBI:43474"/>
        <dbReference type="ChEBI" id="CHEBI:456216"/>
        <dbReference type="EC" id="5.6.2.4"/>
    </reaction>
</comment>
<dbReference type="CDD" id="cd18807">
    <property type="entry name" value="SF1_C_UvrD"/>
    <property type="match status" value="1"/>
</dbReference>
<dbReference type="AlphaFoldDB" id="A0A6G1GNK3"/>
<dbReference type="GO" id="GO:0005634">
    <property type="term" value="C:nucleus"/>
    <property type="evidence" value="ECO:0007669"/>
    <property type="project" value="TreeGrafter"/>
</dbReference>
<evidence type="ECO:0000313" key="16">
    <source>
        <dbReference type="Proteomes" id="UP000800041"/>
    </source>
</evidence>
<dbReference type="EC" id="5.6.2.4" evidence="9"/>
<protein>
    <recommendedName>
        <fullName evidence="9">DNA 3'-5' helicase</fullName>
        <ecNumber evidence="9">5.6.2.4</ecNumber>
    </recommendedName>
</protein>